<reference evidence="2 3" key="1">
    <citation type="submission" date="2023-01" db="EMBL/GenBank/DDBJ databases">
        <title>Analysis of 21 Apiospora genomes using comparative genomics revels a genus with tremendous synthesis potential of carbohydrate active enzymes and secondary metabolites.</title>
        <authorList>
            <person name="Sorensen T."/>
        </authorList>
    </citation>
    <scope>NUCLEOTIDE SEQUENCE [LARGE SCALE GENOMIC DNA]</scope>
    <source>
        <strain evidence="2 3">CBS 20057</strain>
    </source>
</reference>
<gene>
    <name evidence="2" type="ORF">PG991_011970</name>
</gene>
<feature type="transmembrane region" description="Helical" evidence="1">
    <location>
        <begin position="392"/>
        <end position="416"/>
    </location>
</feature>
<evidence type="ECO:0000313" key="3">
    <source>
        <dbReference type="Proteomes" id="UP001396898"/>
    </source>
</evidence>
<sequence length="454" mass="49889">MQLNISVDYWTAPDWGACHFGDCSLWAKFADNIYRHNDLCAADPVKMHRYLASGLPPYYKMPTQGEASIWYQLNCNSSNRPDAVPPISLIEHMLYDLSYNGLRLGNASSICRAHLASEIGLQGNSDIAGTGATLSYLIEAVLATAYLTAQAVAFFCRGSRIDRTWVQHSHGSVRDALGASLSTFFWASVLLSLGILTGSLHHLAAISRESVEDQLVRWSEGAAIHIYDPEFAVMASTFCCPPVFSMGLLVHSRGQRRRLLHVAVMMSAAVLMAVTWSLYLISAADRSPAISNNPSGVWIEGLPIHGPVPYAFSAGIVMFAYLGVPGLLTLIVAKLYRLSVTPPNWGLSRRYKMSMGFMTHIFCLGIMWYTLFRLWKFRGYIDTGQGSSIAEWSFGQILALATWVPVLVEFGYTFFFGIQEGLEGNMPTEYKAMLNGQIAGIAALSTDSLACSQA</sequence>
<comment type="caution">
    <text evidence="2">The sequence shown here is derived from an EMBL/GenBank/DDBJ whole genome shotgun (WGS) entry which is preliminary data.</text>
</comment>
<feature type="transmembrane region" description="Helical" evidence="1">
    <location>
        <begin position="231"/>
        <end position="250"/>
    </location>
</feature>
<feature type="transmembrane region" description="Helical" evidence="1">
    <location>
        <begin position="176"/>
        <end position="196"/>
    </location>
</feature>
<keyword evidence="1" id="KW-0472">Membrane</keyword>
<feature type="transmembrane region" description="Helical" evidence="1">
    <location>
        <begin position="310"/>
        <end position="333"/>
    </location>
</feature>
<keyword evidence="1" id="KW-0812">Transmembrane</keyword>
<name>A0ABR1RFP6_9PEZI</name>
<protein>
    <submittedName>
        <fullName evidence="2">Uncharacterized protein</fullName>
    </submittedName>
</protein>
<evidence type="ECO:0000313" key="2">
    <source>
        <dbReference type="EMBL" id="KAK8009419.1"/>
    </source>
</evidence>
<dbReference type="EMBL" id="JAQQWI010000016">
    <property type="protein sequence ID" value="KAK8009419.1"/>
    <property type="molecule type" value="Genomic_DNA"/>
</dbReference>
<keyword evidence="1" id="KW-1133">Transmembrane helix</keyword>
<keyword evidence="3" id="KW-1185">Reference proteome</keyword>
<proteinExistence type="predicted"/>
<organism evidence="2 3">
    <name type="scientific">Apiospora marii</name>
    <dbReference type="NCBI Taxonomy" id="335849"/>
    <lineage>
        <taxon>Eukaryota</taxon>
        <taxon>Fungi</taxon>
        <taxon>Dikarya</taxon>
        <taxon>Ascomycota</taxon>
        <taxon>Pezizomycotina</taxon>
        <taxon>Sordariomycetes</taxon>
        <taxon>Xylariomycetidae</taxon>
        <taxon>Amphisphaeriales</taxon>
        <taxon>Apiosporaceae</taxon>
        <taxon>Apiospora</taxon>
    </lineage>
</organism>
<feature type="transmembrane region" description="Helical" evidence="1">
    <location>
        <begin position="134"/>
        <end position="155"/>
    </location>
</feature>
<accession>A0ABR1RFP6</accession>
<feature type="transmembrane region" description="Helical" evidence="1">
    <location>
        <begin position="354"/>
        <end position="372"/>
    </location>
</feature>
<feature type="transmembrane region" description="Helical" evidence="1">
    <location>
        <begin position="262"/>
        <end position="281"/>
    </location>
</feature>
<dbReference type="Proteomes" id="UP001396898">
    <property type="component" value="Unassembled WGS sequence"/>
</dbReference>
<evidence type="ECO:0000256" key="1">
    <source>
        <dbReference type="SAM" id="Phobius"/>
    </source>
</evidence>